<reference evidence="2" key="1">
    <citation type="submission" date="2018-08" db="EMBL/GenBank/DDBJ databases">
        <authorList>
            <person name="Liu Z.-W."/>
            <person name="Du Z.-J."/>
        </authorList>
    </citation>
    <scope>NUCLEOTIDE SEQUENCE [LARGE SCALE GENOMIC DNA]</scope>
    <source>
        <strain evidence="2">H4X</strain>
    </source>
</reference>
<dbReference type="InterPro" id="IPR043741">
    <property type="entry name" value="DUF5686"/>
</dbReference>
<dbReference type="Proteomes" id="UP000256708">
    <property type="component" value="Unassembled WGS sequence"/>
</dbReference>
<proteinExistence type="predicted"/>
<comment type="caution">
    <text evidence="1">The sequence shown here is derived from an EMBL/GenBank/DDBJ whole genome shotgun (WGS) entry which is preliminary data.</text>
</comment>
<keyword evidence="1" id="KW-0645">Protease</keyword>
<evidence type="ECO:0000313" key="1">
    <source>
        <dbReference type="EMBL" id="RDV13644.1"/>
    </source>
</evidence>
<name>A0A3D8L8E4_9BACT</name>
<accession>A0A3D8L8E4</accession>
<dbReference type="OrthoDB" id="983143at2"/>
<dbReference type="Pfam" id="PF18939">
    <property type="entry name" value="DUF5686"/>
    <property type="match status" value="1"/>
</dbReference>
<organism evidence="1 2">
    <name type="scientific">Pontibacter diazotrophicus</name>
    <dbReference type="NCBI Taxonomy" id="1400979"/>
    <lineage>
        <taxon>Bacteria</taxon>
        <taxon>Pseudomonadati</taxon>
        <taxon>Bacteroidota</taxon>
        <taxon>Cytophagia</taxon>
        <taxon>Cytophagales</taxon>
        <taxon>Hymenobacteraceae</taxon>
        <taxon>Pontibacter</taxon>
    </lineage>
</organism>
<dbReference type="AlphaFoldDB" id="A0A3D8L8E4"/>
<keyword evidence="2" id="KW-1185">Reference proteome</keyword>
<dbReference type="Gene3D" id="2.60.40.1120">
    <property type="entry name" value="Carboxypeptidase-like, regulatory domain"/>
    <property type="match status" value="1"/>
</dbReference>
<sequence>MKISLTKYLFITAFILLQLPLFAQGIEGTVMNQEGEPLPFATIFIVNLKNGSSCNANGQYKLNLPAGTHTVQVKYIGYEAQQVQVEVKNEWQTLNFKLKAQTFALKEVQVKGKGEDPAYTIMRKAIAKKKFHRLQYDSYQMKAYIKGTGQLTNAPFFLKKKLKDEGVKLNEAYTHESVRQVKFSQPNKIEEKVLSVRTSGDDKGSPSPVNYIMFSFYNDKFGEAVSPLSRAAFGYYKFEYAGNFSEGNITVNKIKVTPRSRGDNVFEGFIYIIEDYWAIHSLDLKTSLMGFPISIKQNYAEVAPAVWLPTTHQYLFSGKVMGFAGEFKYLASISNYKVELNQKLLAKTEIIDEKVEEVPESVAAIKPAKEDKPIELLANEDKLTRKQFRKMIVEYEKESLKERENPEVVSERSVKVDSMAFKRDSSYWAQERPVPLSVKEVKGYQRDDSLAQVQSARLTGKDSTGVIKKKSFNPTDLIMGGSYNLSPRTRLSLDPTLINVFYNTVEGVNVNMSGKLRHSYDSLRRVFEIAPVVRYGFASEDFYAKTRISHQVKQGEKVSMIYVQGGKFVEQFNEENPIHPHINTLSTLLFRRNYMKLYEKLYVGAGYDYKASPFLKFSGSLEWARRSQLYNNIDYSLFYSEEDRPLTPSLPQNIELEDTGFPTNDALIFKASVSYRPGKTYRMYNGKKIPLLEQSPEFLLMYRKGISGVLGSDVNFDQLELGVNHGISVGVRGRLEFELRGGTFLNNKRMYFMDYEHFDGNRTILSSLRPAGAFRLLDYYNFSTNDSYFSGHTHFQFRKFLLTQIPEVRFTGIKENIFVNYLKTSSSPHYYELGYSLDNVFRVFRIEAAASFHDRNFQELGFRIGIATILKFSSN</sequence>
<keyword evidence="1" id="KW-0121">Carboxypeptidase</keyword>
<dbReference type="Pfam" id="PF13715">
    <property type="entry name" value="CarbopepD_reg_2"/>
    <property type="match status" value="1"/>
</dbReference>
<dbReference type="InterPro" id="IPR008969">
    <property type="entry name" value="CarboxyPept-like_regulatory"/>
</dbReference>
<evidence type="ECO:0000313" key="2">
    <source>
        <dbReference type="Proteomes" id="UP000256708"/>
    </source>
</evidence>
<dbReference type="SUPFAM" id="SSF49464">
    <property type="entry name" value="Carboxypeptidase regulatory domain-like"/>
    <property type="match status" value="1"/>
</dbReference>
<gene>
    <name evidence="1" type="ORF">DXT99_18730</name>
</gene>
<dbReference type="GO" id="GO:0004180">
    <property type="term" value="F:carboxypeptidase activity"/>
    <property type="evidence" value="ECO:0007669"/>
    <property type="project" value="UniProtKB-KW"/>
</dbReference>
<dbReference type="RefSeq" id="WP_115567184.1">
    <property type="nucleotide sequence ID" value="NZ_QRGR01000022.1"/>
</dbReference>
<protein>
    <submittedName>
        <fullName evidence="1">Carboxypeptidase-like regulatory domain-containing protein</fullName>
    </submittedName>
</protein>
<keyword evidence="1" id="KW-0378">Hydrolase</keyword>
<dbReference type="EMBL" id="QRGR01000022">
    <property type="protein sequence ID" value="RDV13644.1"/>
    <property type="molecule type" value="Genomic_DNA"/>
</dbReference>